<accession>A0ABM8FNE4</accession>
<evidence type="ECO:0000313" key="1">
    <source>
        <dbReference type="EMBL" id="BDY13885.1"/>
    </source>
</evidence>
<name>A0ABM8FNE4_9BACT</name>
<dbReference type="Pfam" id="PF10117">
    <property type="entry name" value="McrBC"/>
    <property type="match status" value="1"/>
</dbReference>
<dbReference type="InterPro" id="IPR019292">
    <property type="entry name" value="McrC"/>
</dbReference>
<keyword evidence="2" id="KW-1185">Reference proteome</keyword>
<dbReference type="EMBL" id="AP027370">
    <property type="protein sequence ID" value="BDY13885.1"/>
    <property type="molecule type" value="Genomic_DNA"/>
</dbReference>
<evidence type="ECO:0000313" key="2">
    <source>
        <dbReference type="Proteomes" id="UP001321445"/>
    </source>
</evidence>
<reference evidence="1 2" key="1">
    <citation type="submission" date="2023-03" db="EMBL/GenBank/DDBJ databases">
        <title>Description of Hydrogenimonas sp. ISO32.</title>
        <authorList>
            <person name="Mino S."/>
            <person name="Fukazawa S."/>
            <person name="Sawabe T."/>
        </authorList>
    </citation>
    <scope>NUCLEOTIDE SEQUENCE [LARGE SCALE GENOMIC DNA]</scope>
    <source>
        <strain evidence="1 2">ISO32</strain>
    </source>
</reference>
<gene>
    <name evidence="1" type="ORF">HCR_21970</name>
</gene>
<sequence>MKPSNLNLVEYKAIYRSDVKEPKKEENGNIALPPKLFEALENFYFANADAQHFFQPAKVHGKKALRAKNYVGLVQFHDGTTIEILPKIADLENDIEGAREILLRMLRTLKKSPFRHLDKARLKATRLPLFEIFVSMFLEAVADLVRRGIKSDYISREENLKYLKGKLKIGEHLKRNFIHKERFYVAYDEFLSDRVENRLIKTTLQTLYKRSRSSVNQQRIREFLFVFDDIGTSHDHRSDFKKVKLDRQMAHYEQVLAWCRIFLLGQSFGPYRGRDVAFALLFDMNRLFESYVGAWFKVAKEYTDRKIVLQHGIHHLVYLEKKGREKDGKFRLKPDIVIDGGDIVADTKWKLLDEENKNQGVSQGDMYQLFAYGKKYEGCKELLLIYPKSHTKVEEMRYFFQDDLPLSVRFFDVKENRLCDGDEIL</sequence>
<protein>
    <submittedName>
        <fullName evidence="1">McrBC 5-methylcytosine restriction system component</fullName>
    </submittedName>
</protein>
<proteinExistence type="predicted"/>
<dbReference type="Proteomes" id="UP001321445">
    <property type="component" value="Chromosome"/>
</dbReference>
<organism evidence="1 2">
    <name type="scientific">Hydrogenimonas cancrithermarum</name>
    <dbReference type="NCBI Taxonomy" id="2993563"/>
    <lineage>
        <taxon>Bacteria</taxon>
        <taxon>Pseudomonadati</taxon>
        <taxon>Campylobacterota</taxon>
        <taxon>Epsilonproteobacteria</taxon>
        <taxon>Campylobacterales</taxon>
        <taxon>Hydrogenimonadaceae</taxon>
        <taxon>Hydrogenimonas</taxon>
    </lineage>
</organism>
<dbReference type="PANTHER" id="PTHR38733:SF1">
    <property type="entry name" value="TYPE IV METHYL-DIRECTED RESTRICTION ENZYME ECOKMCRBC"/>
    <property type="match status" value="1"/>
</dbReference>
<dbReference type="RefSeq" id="WP_286336827.1">
    <property type="nucleotide sequence ID" value="NZ_AP027370.1"/>
</dbReference>
<dbReference type="PANTHER" id="PTHR38733">
    <property type="entry name" value="PROTEIN MCRC"/>
    <property type="match status" value="1"/>
</dbReference>